<feature type="transmembrane region" description="Helical" evidence="1">
    <location>
        <begin position="12"/>
        <end position="32"/>
    </location>
</feature>
<reference evidence="3" key="1">
    <citation type="journal article" date="2019" name="Int. J. Syst. Evol. Microbiol.">
        <title>The Global Catalogue of Microorganisms (GCM) 10K type strain sequencing project: providing services to taxonomists for standard genome sequencing and annotation.</title>
        <authorList>
            <consortium name="The Broad Institute Genomics Platform"/>
            <consortium name="The Broad Institute Genome Sequencing Center for Infectious Disease"/>
            <person name="Wu L."/>
            <person name="Ma J."/>
        </authorList>
    </citation>
    <scope>NUCLEOTIDE SEQUENCE [LARGE SCALE GENOMIC DNA]</scope>
    <source>
        <strain evidence="3">KCTC 42805</strain>
    </source>
</reference>
<dbReference type="InterPro" id="IPR005325">
    <property type="entry name" value="DUF308_memb"/>
</dbReference>
<keyword evidence="1" id="KW-0812">Transmembrane</keyword>
<gene>
    <name evidence="2" type="ORF">ACFSUS_12670</name>
</gene>
<proteinExistence type="predicted"/>
<feature type="transmembrane region" description="Helical" evidence="1">
    <location>
        <begin position="99"/>
        <end position="120"/>
    </location>
</feature>
<dbReference type="RefSeq" id="WP_381523092.1">
    <property type="nucleotide sequence ID" value="NZ_JBHULN010000006.1"/>
</dbReference>
<feature type="transmembrane region" description="Helical" evidence="1">
    <location>
        <begin position="68"/>
        <end position="87"/>
    </location>
</feature>
<evidence type="ECO:0000313" key="2">
    <source>
        <dbReference type="EMBL" id="MFD2571494.1"/>
    </source>
</evidence>
<evidence type="ECO:0000313" key="3">
    <source>
        <dbReference type="Proteomes" id="UP001597469"/>
    </source>
</evidence>
<accession>A0ABW5M486</accession>
<feature type="transmembrane region" description="Helical" evidence="1">
    <location>
        <begin position="159"/>
        <end position="177"/>
    </location>
</feature>
<comment type="caution">
    <text evidence="2">The sequence shown here is derived from an EMBL/GenBank/DDBJ whole genome shotgun (WGS) entry which is preliminary data.</text>
</comment>
<dbReference type="Proteomes" id="UP001597469">
    <property type="component" value="Unassembled WGS sequence"/>
</dbReference>
<keyword evidence="1" id="KW-0472">Membrane</keyword>
<organism evidence="2 3">
    <name type="scientific">Spirosoma soli</name>
    <dbReference type="NCBI Taxonomy" id="1770529"/>
    <lineage>
        <taxon>Bacteria</taxon>
        <taxon>Pseudomonadati</taxon>
        <taxon>Bacteroidota</taxon>
        <taxon>Cytophagia</taxon>
        <taxon>Cytophagales</taxon>
        <taxon>Cytophagaceae</taxon>
        <taxon>Spirosoma</taxon>
    </lineage>
</organism>
<evidence type="ECO:0000256" key="1">
    <source>
        <dbReference type="SAM" id="Phobius"/>
    </source>
</evidence>
<keyword evidence="1" id="KW-1133">Transmembrane helix</keyword>
<sequence>MERNNPTQRWWLMMGRGVLYILIGAVMFIFAGSYSAQSGHIIGALAVLAGLCQLVFSFTNQHSEKNNIWGILHGITDVAFGVAIFIFSEGTVKGFVDVLGFWAMMYAFLQAVQAMYSFLAARGAGVVSSTSLVHFANVLVAGGLAFTLLLRPAGFDESLGFIGVFPIVLGALIIVLTQQMRAQAARSSY</sequence>
<feature type="transmembrane region" description="Helical" evidence="1">
    <location>
        <begin position="38"/>
        <end position="56"/>
    </location>
</feature>
<keyword evidence="3" id="KW-1185">Reference proteome</keyword>
<dbReference type="Pfam" id="PF03729">
    <property type="entry name" value="DUF308"/>
    <property type="match status" value="1"/>
</dbReference>
<name>A0ABW5M486_9BACT</name>
<protein>
    <submittedName>
        <fullName evidence="2">DUF308 domain-containing protein</fullName>
    </submittedName>
</protein>
<feature type="transmembrane region" description="Helical" evidence="1">
    <location>
        <begin position="132"/>
        <end position="153"/>
    </location>
</feature>
<dbReference type="EMBL" id="JBHULN010000006">
    <property type="protein sequence ID" value="MFD2571494.1"/>
    <property type="molecule type" value="Genomic_DNA"/>
</dbReference>